<keyword evidence="4 7" id="KW-0812">Transmembrane</keyword>
<dbReference type="Pfam" id="PF02690">
    <property type="entry name" value="Na_Pi_cotrans"/>
    <property type="match status" value="2"/>
</dbReference>
<feature type="transmembrane region" description="Helical" evidence="7">
    <location>
        <begin position="461"/>
        <end position="481"/>
    </location>
</feature>
<proteinExistence type="inferred from homology"/>
<dbReference type="InterPro" id="IPR003841">
    <property type="entry name" value="Na/Pi_transpt"/>
</dbReference>
<keyword evidence="5 7" id="KW-1133">Transmembrane helix</keyword>
<evidence type="ECO:0000256" key="5">
    <source>
        <dbReference type="ARBA" id="ARBA00022989"/>
    </source>
</evidence>
<feature type="transmembrane region" description="Helical" evidence="7">
    <location>
        <begin position="209"/>
        <end position="238"/>
    </location>
</feature>
<accession>A0ABN8Q093</accession>
<dbReference type="NCBIfam" id="NF037997">
    <property type="entry name" value="Na_Pi_symport"/>
    <property type="match status" value="2"/>
</dbReference>
<name>A0ABN8Q093_9CNID</name>
<feature type="transmembrane region" description="Helical" evidence="7">
    <location>
        <begin position="487"/>
        <end position="504"/>
    </location>
</feature>
<feature type="transmembrane region" description="Helical" evidence="7">
    <location>
        <begin position="416"/>
        <end position="440"/>
    </location>
</feature>
<gene>
    <name evidence="8" type="ORF">PLOB_00049981</name>
</gene>
<evidence type="ECO:0000256" key="2">
    <source>
        <dbReference type="ARBA" id="ARBA00005808"/>
    </source>
</evidence>
<dbReference type="Proteomes" id="UP001159405">
    <property type="component" value="Unassembled WGS sequence"/>
</dbReference>
<dbReference type="PANTHER" id="PTHR10010:SF46">
    <property type="entry name" value="SODIUM-DEPENDENT PHOSPHATE TRANSPORT PROTEIN 2B"/>
    <property type="match status" value="1"/>
</dbReference>
<evidence type="ECO:0000313" key="9">
    <source>
        <dbReference type="Proteomes" id="UP001159405"/>
    </source>
</evidence>
<feature type="transmembrane region" description="Helical" evidence="7">
    <location>
        <begin position="153"/>
        <end position="174"/>
    </location>
</feature>
<evidence type="ECO:0000256" key="4">
    <source>
        <dbReference type="ARBA" id="ARBA00022692"/>
    </source>
</evidence>
<dbReference type="EMBL" id="CALNXK010000098">
    <property type="protein sequence ID" value="CAH3154358.1"/>
    <property type="molecule type" value="Genomic_DNA"/>
</dbReference>
<comment type="similarity">
    <text evidence="2">Belongs to the SLC34A transporter family.</text>
</comment>
<keyword evidence="9" id="KW-1185">Reference proteome</keyword>
<reference evidence="8 9" key="1">
    <citation type="submission" date="2022-05" db="EMBL/GenBank/DDBJ databases">
        <authorList>
            <consortium name="Genoscope - CEA"/>
            <person name="William W."/>
        </authorList>
    </citation>
    <scope>NUCLEOTIDE SEQUENCE [LARGE SCALE GENOMIC DNA]</scope>
</reference>
<evidence type="ECO:0000256" key="6">
    <source>
        <dbReference type="ARBA" id="ARBA00023136"/>
    </source>
</evidence>
<evidence type="ECO:0000313" key="8">
    <source>
        <dbReference type="EMBL" id="CAH3154358.1"/>
    </source>
</evidence>
<comment type="subcellular location">
    <subcellularLocation>
        <location evidence="1">Apical cell membrane</location>
        <topology evidence="1">Multi-pass membrane protein</topology>
    </subcellularLocation>
</comment>
<evidence type="ECO:0000256" key="1">
    <source>
        <dbReference type="ARBA" id="ARBA00004424"/>
    </source>
</evidence>
<feature type="transmembrane region" description="Helical" evidence="7">
    <location>
        <begin position="275"/>
        <end position="296"/>
    </location>
</feature>
<evidence type="ECO:0000256" key="7">
    <source>
        <dbReference type="SAM" id="Phobius"/>
    </source>
</evidence>
<comment type="caution">
    <text evidence="8">The sequence shown here is derived from an EMBL/GenBank/DDBJ whole genome shotgun (WGS) entry which is preliminary data.</text>
</comment>
<feature type="transmembrane region" description="Helical" evidence="7">
    <location>
        <begin position="535"/>
        <end position="556"/>
    </location>
</feature>
<organism evidence="8 9">
    <name type="scientific">Porites lobata</name>
    <dbReference type="NCBI Taxonomy" id="104759"/>
    <lineage>
        <taxon>Eukaryota</taxon>
        <taxon>Metazoa</taxon>
        <taxon>Cnidaria</taxon>
        <taxon>Anthozoa</taxon>
        <taxon>Hexacorallia</taxon>
        <taxon>Scleractinia</taxon>
        <taxon>Fungiina</taxon>
        <taxon>Poritidae</taxon>
        <taxon>Porites</taxon>
    </lineage>
</organism>
<dbReference type="PANTHER" id="PTHR10010">
    <property type="entry name" value="SOLUTE CARRIER FAMILY 34 SODIUM PHOSPHATE , MEMBER 2-RELATED"/>
    <property type="match status" value="1"/>
</dbReference>
<evidence type="ECO:0000256" key="3">
    <source>
        <dbReference type="ARBA" id="ARBA00022475"/>
    </source>
</evidence>
<feature type="transmembrane region" description="Helical" evidence="7">
    <location>
        <begin position="606"/>
        <end position="627"/>
    </location>
</feature>
<feature type="transmembrane region" description="Helical" evidence="7">
    <location>
        <begin position="577"/>
        <end position="600"/>
    </location>
</feature>
<keyword evidence="6 7" id="KW-0472">Membrane</keyword>
<keyword evidence="3" id="KW-1003">Cell membrane</keyword>
<dbReference type="NCBIfam" id="TIGR01013">
    <property type="entry name" value="2a58"/>
    <property type="match status" value="1"/>
</dbReference>
<feature type="transmembrane region" description="Helical" evidence="7">
    <location>
        <begin position="511"/>
        <end position="529"/>
    </location>
</feature>
<sequence length="677" mass="74502">MLKVPVFDTKMIGMTTKTARNTFLDRYGLRIDRIFLLYYNNLRAREKNTIVHVEEYDALKRPITDGNLPNLVICIMADFTRVSSKHGDVEMANRNGHFHANENKGYLADPGENAGNKPGWKGNQNEEDFDPWALPELQDIGPKWSELDCKGKFLRVALAFTKIVLLLGLLYLFICSLDFLSSAFRLLGGKAAGEAFASNEILSNPVAGLMIGILATVLVQSSSTTTSIVVAMVAARIVDVKPAIPMVMGANIGTSVTNTIVSLAEAAERNEFRRAFAGAVVHDIFNWLSVIVFLPLEVASGYLRRLTGEIIDSLSLKTDKGVNQKLLKTITEPFTKLIIQLDKNVITDIALGDQSAESKSLIKSCKPENVTKVVNKTDLVNDGNTTYTTYKLVNESSTTDPPCFLFADTPLSDTEVGVIILVIAIALLCVCLILIVKILHSMLRGQMAKIIKKTVNADFPGPFKYFTGYFAILVGAGLTMLVQSSSIFTSALTPLIGVGVVSLERAFPLTLGANIGTTATGILAALASTSNLDKALQIAFCHLFFNISGIILWYPVPYVRKLPINTAKFLGNKTAEYRWFALAYLIFGFFLLPAAIFGLSLAGWQILLGVAVPIVLLLLFIIIVNILQRKAPDVLPEALQDWKWLPKWTRSLEPYDRVFKKLGGLKRYCCCGRNRED</sequence>
<protein>
    <submittedName>
        <fullName evidence="8">Uncharacterized protein</fullName>
    </submittedName>
</protein>